<feature type="transmembrane region" description="Helical" evidence="8">
    <location>
        <begin position="105"/>
        <end position="128"/>
    </location>
</feature>
<evidence type="ECO:0000313" key="10">
    <source>
        <dbReference type="EMBL" id="KAJ4456041.1"/>
    </source>
</evidence>
<evidence type="ECO:0000256" key="8">
    <source>
        <dbReference type="SAM" id="Phobius"/>
    </source>
</evidence>
<comment type="subcellular location">
    <subcellularLocation>
        <location evidence="1">Cell membrane</location>
        <topology evidence="1">Multi-pass membrane protein</topology>
    </subcellularLocation>
</comment>
<dbReference type="Proteomes" id="UP001141327">
    <property type="component" value="Unassembled WGS sequence"/>
</dbReference>
<keyword evidence="4 8" id="KW-0812">Transmembrane</keyword>
<sequence>MKAGVQLLLALGAGLGAVFNFAYANGSLTFLAILATVSIALMGSWWALLATFFSLTVGTTITVMPFGRMPFGLSVVLYAFTFDLVSYFIPALLAKACRRRGKTGIHPIVLIVFPCAVVGFSHVGSALLDLGQCGNLGLTAFRFRMLSQAVMPLVGMAGMTWVMSFAAVVIAWFASRPSTQDRKRVLPYLLAAVILLAVLIGTSEVIEMRETSGAREDRRPTFRVASVLFDTRYHFKEARHVHALEALIKPGPLPAVQRLAPANPAGAGRPLPNLFGGRYVPGPTNISWSDVDHSQYYAQDRLDEAFEATRAAAATGARLIVWSEAAADTFEMEGDEDLIAAAWNDPAHALAASKRAPTLITKYLLFRRASEFARTSRINLLVGFTDILVSRADPTVVLNFTNKVALFDTRGMLRLEYAKRHPVPFLEAVIAPGSTPFPVVTLPAADWLPAGIEPATYPDSDLRVGICICYDAMYPGDTAALGRQRPDVVISASWDWRALSPTNSKQVGIRAALENGFTMTRATAFGGVATFNPFGEQLAMTEYFSYPHRPGLPISPGSKTLANAPFFTVADLPTFAVPRLFPFIYPAFEIICLAVSLLTTGLVFWNPATPVKRAP</sequence>
<dbReference type="InterPro" id="IPR036526">
    <property type="entry name" value="C-N_Hydrolase_sf"/>
</dbReference>
<dbReference type="PANTHER" id="PTHR38686:SF1">
    <property type="entry name" value="APOLIPOPROTEIN N-ACYLTRANSFERASE"/>
    <property type="match status" value="1"/>
</dbReference>
<keyword evidence="2" id="KW-1003">Cell membrane</keyword>
<dbReference type="Pfam" id="PF00795">
    <property type="entry name" value="CN_hydrolase"/>
    <property type="match status" value="1"/>
</dbReference>
<evidence type="ECO:0000256" key="2">
    <source>
        <dbReference type="ARBA" id="ARBA00022475"/>
    </source>
</evidence>
<dbReference type="InterPro" id="IPR003010">
    <property type="entry name" value="C-N_Hydrolase"/>
</dbReference>
<dbReference type="SUPFAM" id="SSF56317">
    <property type="entry name" value="Carbon-nitrogen hydrolase"/>
    <property type="match status" value="1"/>
</dbReference>
<evidence type="ECO:0000256" key="3">
    <source>
        <dbReference type="ARBA" id="ARBA00022679"/>
    </source>
</evidence>
<dbReference type="Gene3D" id="3.60.110.10">
    <property type="entry name" value="Carbon-nitrogen hydrolase"/>
    <property type="match status" value="1"/>
</dbReference>
<feature type="transmembrane region" description="Helical" evidence="8">
    <location>
        <begin position="148"/>
        <end position="173"/>
    </location>
</feature>
<organism evidence="10 11">
    <name type="scientific">Paratrimastix pyriformis</name>
    <dbReference type="NCBI Taxonomy" id="342808"/>
    <lineage>
        <taxon>Eukaryota</taxon>
        <taxon>Metamonada</taxon>
        <taxon>Preaxostyla</taxon>
        <taxon>Paratrimastigidae</taxon>
        <taxon>Paratrimastix</taxon>
    </lineage>
</organism>
<gene>
    <name evidence="10" type="ORF">PAPYR_8887</name>
</gene>
<evidence type="ECO:0000256" key="4">
    <source>
        <dbReference type="ARBA" id="ARBA00022692"/>
    </source>
</evidence>
<evidence type="ECO:0000313" key="11">
    <source>
        <dbReference type="Proteomes" id="UP001141327"/>
    </source>
</evidence>
<evidence type="ECO:0000256" key="6">
    <source>
        <dbReference type="ARBA" id="ARBA00023136"/>
    </source>
</evidence>
<keyword evidence="11" id="KW-1185">Reference proteome</keyword>
<dbReference type="InterPro" id="IPR004563">
    <property type="entry name" value="Apolipo_AcylTrfase"/>
</dbReference>
<keyword evidence="6 8" id="KW-0472">Membrane</keyword>
<accession>A0ABQ8U9Q8</accession>
<feature type="domain" description="CN hydrolase" evidence="9">
    <location>
        <begin position="279"/>
        <end position="561"/>
    </location>
</feature>
<feature type="transmembrane region" description="Helical" evidence="8">
    <location>
        <begin position="583"/>
        <end position="605"/>
    </location>
</feature>
<reference evidence="10" key="1">
    <citation type="journal article" date="2022" name="bioRxiv">
        <title>Genomics of Preaxostyla Flagellates Illuminates Evolutionary Transitions and the Path Towards Mitochondrial Loss.</title>
        <authorList>
            <person name="Novak L.V.F."/>
            <person name="Treitli S.C."/>
            <person name="Pyrih J."/>
            <person name="Halakuc P."/>
            <person name="Pipaliya S.V."/>
            <person name="Vacek V."/>
            <person name="Brzon O."/>
            <person name="Soukal P."/>
            <person name="Eme L."/>
            <person name="Dacks J.B."/>
            <person name="Karnkowska A."/>
            <person name="Elias M."/>
            <person name="Hampl V."/>
        </authorList>
    </citation>
    <scope>NUCLEOTIDE SEQUENCE</scope>
    <source>
        <strain evidence="10">RCP-MX</strain>
    </source>
</reference>
<evidence type="ECO:0000256" key="7">
    <source>
        <dbReference type="ARBA" id="ARBA00023315"/>
    </source>
</evidence>
<proteinExistence type="predicted"/>
<evidence type="ECO:0000259" key="9">
    <source>
        <dbReference type="PROSITE" id="PS50263"/>
    </source>
</evidence>
<dbReference type="PROSITE" id="PS50263">
    <property type="entry name" value="CN_HYDROLASE"/>
    <property type="match status" value="1"/>
</dbReference>
<keyword evidence="7" id="KW-0012">Acyltransferase</keyword>
<feature type="transmembrane region" description="Helical" evidence="8">
    <location>
        <begin position="185"/>
        <end position="202"/>
    </location>
</feature>
<feature type="transmembrane region" description="Helical" evidence="8">
    <location>
        <begin position="75"/>
        <end position="93"/>
    </location>
</feature>
<evidence type="ECO:0000256" key="1">
    <source>
        <dbReference type="ARBA" id="ARBA00004651"/>
    </source>
</evidence>
<evidence type="ECO:0000256" key="5">
    <source>
        <dbReference type="ARBA" id="ARBA00022989"/>
    </source>
</evidence>
<comment type="caution">
    <text evidence="10">The sequence shown here is derived from an EMBL/GenBank/DDBJ whole genome shotgun (WGS) entry which is preliminary data.</text>
</comment>
<keyword evidence="3" id="KW-0808">Transferase</keyword>
<dbReference type="EMBL" id="JAPMOS010000084">
    <property type="protein sequence ID" value="KAJ4456041.1"/>
    <property type="molecule type" value="Genomic_DNA"/>
</dbReference>
<dbReference type="PANTHER" id="PTHR38686">
    <property type="entry name" value="APOLIPOPROTEIN N-ACYLTRANSFERASE"/>
    <property type="match status" value="1"/>
</dbReference>
<keyword evidence="5 8" id="KW-1133">Transmembrane helix</keyword>
<protein>
    <recommendedName>
        <fullName evidence="9">CN hydrolase domain-containing protein</fullName>
    </recommendedName>
</protein>
<feature type="transmembrane region" description="Helical" evidence="8">
    <location>
        <begin position="30"/>
        <end position="55"/>
    </location>
</feature>
<name>A0ABQ8U9Q8_9EUKA</name>